<evidence type="ECO:0000313" key="1">
    <source>
        <dbReference type="EMBL" id="GFP22594.1"/>
    </source>
</evidence>
<comment type="caution">
    <text evidence="1">The sequence shown here is derived from an EMBL/GenBank/DDBJ whole genome shotgun (WGS) entry which is preliminary data.</text>
</comment>
<evidence type="ECO:0000313" key="2">
    <source>
        <dbReference type="Proteomes" id="UP000585609"/>
    </source>
</evidence>
<proteinExistence type="predicted"/>
<name>A0A6V8NT91_9ACTN</name>
<gene>
    <name evidence="1" type="ORF">HKBW3S09_00062</name>
</gene>
<feature type="non-terminal residue" evidence="1">
    <location>
        <position position="1"/>
    </location>
</feature>
<organism evidence="1 2">
    <name type="scientific">Candidatus Hakubella thermalkaliphila</name>
    <dbReference type="NCBI Taxonomy" id="2754717"/>
    <lineage>
        <taxon>Bacteria</taxon>
        <taxon>Bacillati</taxon>
        <taxon>Actinomycetota</taxon>
        <taxon>Actinomycetota incertae sedis</taxon>
        <taxon>Candidatus Hakubellales</taxon>
        <taxon>Candidatus Hakubellaceae</taxon>
        <taxon>Candidatus Hakubella</taxon>
    </lineage>
</organism>
<reference evidence="1 2" key="1">
    <citation type="journal article" date="2020" name="Front. Microbiol.">
        <title>Single-cell genomics of novel Actinobacteria with the Wood-Ljungdahl pathway discovered in a serpentinizing system.</title>
        <authorList>
            <person name="Merino N."/>
            <person name="Kawai M."/>
            <person name="Boyd E.S."/>
            <person name="Colman D.R."/>
            <person name="McGlynn S.E."/>
            <person name="Nealson K.H."/>
            <person name="Kurokawa K."/>
            <person name="Hongoh Y."/>
        </authorList>
    </citation>
    <scope>NUCLEOTIDE SEQUENCE [LARGE SCALE GENOMIC DNA]</scope>
    <source>
        <strain evidence="1 2">S09_30</strain>
    </source>
</reference>
<protein>
    <submittedName>
        <fullName evidence="1">Uncharacterized protein</fullName>
    </submittedName>
</protein>
<accession>A0A6V8NT91</accession>
<dbReference type="EMBL" id="BLRW01000004">
    <property type="protein sequence ID" value="GFP22594.1"/>
    <property type="molecule type" value="Genomic_DNA"/>
</dbReference>
<dbReference type="AlphaFoldDB" id="A0A6V8NT91"/>
<dbReference type="Proteomes" id="UP000585609">
    <property type="component" value="Unassembled WGS sequence"/>
</dbReference>
<sequence length="48" mass="5204">TGVAILSAYSMPISNEKEAFILVHQADQVLYVAMIVTQMEPPGRPEAS</sequence>